<dbReference type="InterPro" id="IPR001650">
    <property type="entry name" value="Helicase_C-like"/>
</dbReference>
<evidence type="ECO:0000259" key="7">
    <source>
        <dbReference type="PROSITE" id="PS51192"/>
    </source>
</evidence>
<dbReference type="SMART" id="SM00490">
    <property type="entry name" value="HELICc"/>
    <property type="match status" value="1"/>
</dbReference>
<name>A0A8T0J633_CERPU</name>
<feature type="compositionally biased region" description="Basic and acidic residues" evidence="6">
    <location>
        <begin position="72"/>
        <end position="101"/>
    </location>
</feature>
<dbReference type="InterPro" id="IPR027417">
    <property type="entry name" value="P-loop_NTPase"/>
</dbReference>
<feature type="compositionally biased region" description="Basic and acidic residues" evidence="6">
    <location>
        <begin position="556"/>
        <end position="574"/>
    </location>
</feature>
<dbReference type="CDD" id="cd00268">
    <property type="entry name" value="DEADc"/>
    <property type="match status" value="1"/>
</dbReference>
<feature type="compositionally biased region" description="Gly residues" evidence="6">
    <location>
        <begin position="102"/>
        <end position="113"/>
    </location>
</feature>
<dbReference type="GO" id="GO:0003724">
    <property type="term" value="F:RNA helicase activity"/>
    <property type="evidence" value="ECO:0007669"/>
    <property type="project" value="InterPro"/>
</dbReference>
<feature type="compositionally biased region" description="Polar residues" evidence="6">
    <location>
        <begin position="409"/>
        <end position="419"/>
    </location>
</feature>
<dbReference type="PROSITE" id="PS51192">
    <property type="entry name" value="HELICASE_ATP_BIND_1"/>
    <property type="match status" value="1"/>
</dbReference>
<dbReference type="GO" id="GO:0005524">
    <property type="term" value="F:ATP binding"/>
    <property type="evidence" value="ECO:0007669"/>
    <property type="project" value="UniProtKB-KW"/>
</dbReference>
<feature type="compositionally biased region" description="Acidic residues" evidence="6">
    <location>
        <begin position="235"/>
        <end position="263"/>
    </location>
</feature>
<dbReference type="Proteomes" id="UP000822688">
    <property type="component" value="Chromosome 1"/>
</dbReference>
<dbReference type="PANTHER" id="PTHR47960">
    <property type="entry name" value="DEAD-BOX ATP-DEPENDENT RNA HELICASE 50"/>
    <property type="match status" value="1"/>
</dbReference>
<protein>
    <recommendedName>
        <fullName evidence="12">RNA helicase</fullName>
    </recommendedName>
</protein>
<dbReference type="SMART" id="SM00487">
    <property type="entry name" value="DEXDc"/>
    <property type="match status" value="1"/>
</dbReference>
<gene>
    <name evidence="10" type="ORF">KC19_1G094800</name>
</gene>
<dbReference type="InterPro" id="IPR014001">
    <property type="entry name" value="Helicase_ATP-bd"/>
</dbReference>
<evidence type="ECO:0000256" key="3">
    <source>
        <dbReference type="ARBA" id="ARBA00022806"/>
    </source>
</evidence>
<dbReference type="InterPro" id="IPR011545">
    <property type="entry name" value="DEAD/DEAH_box_helicase_dom"/>
</dbReference>
<evidence type="ECO:0000256" key="6">
    <source>
        <dbReference type="SAM" id="MobiDB-lite"/>
    </source>
</evidence>
<evidence type="ECO:0000313" key="11">
    <source>
        <dbReference type="Proteomes" id="UP000822688"/>
    </source>
</evidence>
<dbReference type="SUPFAM" id="SSF52540">
    <property type="entry name" value="P-loop containing nucleoside triphosphate hydrolases"/>
    <property type="match status" value="1"/>
</dbReference>
<feature type="region of interest" description="Disordered" evidence="6">
    <location>
        <begin position="336"/>
        <end position="490"/>
    </location>
</feature>
<feature type="region of interest" description="Disordered" evidence="6">
    <location>
        <begin position="549"/>
        <end position="588"/>
    </location>
</feature>
<keyword evidence="2" id="KW-0378">Hydrolase</keyword>
<reference evidence="10" key="1">
    <citation type="submission" date="2020-06" db="EMBL/GenBank/DDBJ databases">
        <title>WGS assembly of Ceratodon purpureus strain R40.</title>
        <authorList>
            <person name="Carey S.B."/>
            <person name="Jenkins J."/>
            <person name="Shu S."/>
            <person name="Lovell J.T."/>
            <person name="Sreedasyam A."/>
            <person name="Maumus F."/>
            <person name="Tiley G.P."/>
            <person name="Fernandez-Pozo N."/>
            <person name="Barry K."/>
            <person name="Chen C."/>
            <person name="Wang M."/>
            <person name="Lipzen A."/>
            <person name="Daum C."/>
            <person name="Saski C.A."/>
            <person name="Payton A.C."/>
            <person name="Mcbreen J.C."/>
            <person name="Conrad R.E."/>
            <person name="Kollar L.M."/>
            <person name="Olsson S."/>
            <person name="Huttunen S."/>
            <person name="Landis J.B."/>
            <person name="Wickett N.J."/>
            <person name="Johnson M.G."/>
            <person name="Rensing S.A."/>
            <person name="Grimwood J."/>
            <person name="Schmutz J."/>
            <person name="Mcdaniel S.F."/>
        </authorList>
    </citation>
    <scope>NUCLEOTIDE SEQUENCE</scope>
    <source>
        <strain evidence="10">R40</strain>
    </source>
</reference>
<accession>A0A8T0J633</accession>
<feature type="compositionally biased region" description="Basic and acidic residues" evidence="6">
    <location>
        <begin position="372"/>
        <end position="381"/>
    </location>
</feature>
<dbReference type="AlphaFoldDB" id="A0A8T0J633"/>
<organism evidence="10 11">
    <name type="scientific">Ceratodon purpureus</name>
    <name type="common">Fire moss</name>
    <name type="synonym">Dicranum purpureum</name>
    <dbReference type="NCBI Taxonomy" id="3225"/>
    <lineage>
        <taxon>Eukaryota</taxon>
        <taxon>Viridiplantae</taxon>
        <taxon>Streptophyta</taxon>
        <taxon>Embryophyta</taxon>
        <taxon>Bryophyta</taxon>
        <taxon>Bryophytina</taxon>
        <taxon>Bryopsida</taxon>
        <taxon>Dicranidae</taxon>
        <taxon>Pseudoditrichales</taxon>
        <taxon>Ditrichaceae</taxon>
        <taxon>Ceratodon</taxon>
    </lineage>
</organism>
<dbReference type="Gene3D" id="3.40.50.300">
    <property type="entry name" value="P-loop containing nucleotide triphosphate hydrolases"/>
    <property type="match status" value="2"/>
</dbReference>
<feature type="region of interest" description="Disordered" evidence="6">
    <location>
        <begin position="46"/>
        <end position="142"/>
    </location>
</feature>
<comment type="caution">
    <text evidence="10">The sequence shown here is derived from an EMBL/GenBank/DDBJ whole genome shotgun (WGS) entry which is preliminary data.</text>
</comment>
<evidence type="ECO:0000256" key="5">
    <source>
        <dbReference type="PROSITE-ProRule" id="PRU00552"/>
    </source>
</evidence>
<feature type="compositionally biased region" description="Polar residues" evidence="6">
    <location>
        <begin position="458"/>
        <end position="486"/>
    </location>
</feature>
<dbReference type="InterPro" id="IPR044742">
    <property type="entry name" value="DEAD/DEAH_RhlB"/>
</dbReference>
<feature type="domain" description="Helicase C-terminal" evidence="8">
    <location>
        <begin position="868"/>
        <end position="1022"/>
    </location>
</feature>
<dbReference type="CDD" id="cd18787">
    <property type="entry name" value="SF2_C_DEAD"/>
    <property type="match status" value="1"/>
</dbReference>
<feature type="region of interest" description="Disordered" evidence="6">
    <location>
        <begin position="498"/>
        <end position="517"/>
    </location>
</feature>
<dbReference type="Pfam" id="PF00270">
    <property type="entry name" value="DEAD"/>
    <property type="match status" value="1"/>
</dbReference>
<dbReference type="EMBL" id="CM026421">
    <property type="protein sequence ID" value="KAG0590378.1"/>
    <property type="molecule type" value="Genomic_DNA"/>
</dbReference>
<evidence type="ECO:0008006" key="12">
    <source>
        <dbReference type="Google" id="ProtNLM"/>
    </source>
</evidence>
<dbReference type="GO" id="GO:0003676">
    <property type="term" value="F:nucleic acid binding"/>
    <property type="evidence" value="ECO:0007669"/>
    <property type="project" value="InterPro"/>
</dbReference>
<dbReference type="PROSITE" id="PS51195">
    <property type="entry name" value="Q_MOTIF"/>
    <property type="match status" value="1"/>
</dbReference>
<feature type="domain" description="Helicase ATP-binding" evidence="7">
    <location>
        <begin position="648"/>
        <end position="829"/>
    </location>
</feature>
<feature type="compositionally biased region" description="Gly residues" evidence="6">
    <location>
        <begin position="121"/>
        <end position="135"/>
    </location>
</feature>
<dbReference type="PROSITE" id="PS51194">
    <property type="entry name" value="HELICASE_CTER"/>
    <property type="match status" value="1"/>
</dbReference>
<keyword evidence="11" id="KW-1185">Reference proteome</keyword>
<evidence type="ECO:0000256" key="4">
    <source>
        <dbReference type="ARBA" id="ARBA00022840"/>
    </source>
</evidence>
<keyword evidence="1" id="KW-0547">Nucleotide-binding</keyword>
<keyword evidence="4" id="KW-0067">ATP-binding</keyword>
<evidence type="ECO:0000313" key="10">
    <source>
        <dbReference type="EMBL" id="KAG0590378.1"/>
    </source>
</evidence>
<dbReference type="Pfam" id="PF00271">
    <property type="entry name" value="Helicase_C"/>
    <property type="match status" value="1"/>
</dbReference>
<evidence type="ECO:0000259" key="8">
    <source>
        <dbReference type="PROSITE" id="PS51194"/>
    </source>
</evidence>
<dbReference type="InterPro" id="IPR014014">
    <property type="entry name" value="RNA_helicase_DEAD_Q_motif"/>
</dbReference>
<evidence type="ECO:0000256" key="2">
    <source>
        <dbReference type="ARBA" id="ARBA00022801"/>
    </source>
</evidence>
<keyword evidence="3" id="KW-0347">Helicase</keyword>
<evidence type="ECO:0000256" key="1">
    <source>
        <dbReference type="ARBA" id="ARBA00022741"/>
    </source>
</evidence>
<evidence type="ECO:0000259" key="9">
    <source>
        <dbReference type="PROSITE" id="PS51195"/>
    </source>
</evidence>
<proteinExistence type="predicted"/>
<feature type="region of interest" description="Disordered" evidence="6">
    <location>
        <begin position="232"/>
        <end position="269"/>
    </location>
</feature>
<feature type="compositionally biased region" description="Polar residues" evidence="6">
    <location>
        <begin position="382"/>
        <end position="393"/>
    </location>
</feature>
<sequence length="1022" mass="111255">MHSMACAGVLGVSNSAFWGAGVGSESQWEPVRRISSGVRIVAQRAGGRGYRGGRGDRNWGQGRSGSGTLSRDYGREREEYGSKEGGREELGRDGGRGRGGESRGGYRGRGGRGSSSSYRGTGRGGYRGSGYGSTRGRGRGADRYDAMRRAAEKKMHEGAVEVVDEETGEKVIVWGIEDSGEFPEPSAEDLKWKPTTMAVAGDVSEEGWYKAMEASMAGASGAFSVKGVRQGGVYNDEEDDDDEEDDLYDSDYDEDEDELDDEPTANIPEEPQVVKTVRPARLRVFGRDFKQKDILKSEASEEVQSGRQAVSSRDGAVAQKFDEGVGLGSVVGVDNSRDINDEAEQSWPPAGHLLTGASKFGSAAAPLSDSDGAERMSDKKASSTYNSVDSPSTEEVIDQQWPPVGTIFSGETNASSSRDMPTEASDVGSSEVDSPGRDVESRTWSPQGIVTEGRYTSEENASTSFQTVESRRGASNLSVSGRSKQTAWKDVERVVREEDWKQGGMNPGIIDIDDEDEDDVEFEGRRMVDRKPRESAPVRSNLLDELRLQTHRKLGTKAEAEDVKKSDAKGESAKSQEAGPNEETSSNVTVVKPRGFRDLKARSNYDPSLAAEFFSTKSFKDVGASDEVIAALTTLQLKKPSAIQAMSFKPILDGQSCIVADQTGSGKTLAYLSPLVQMLRAEEGKGDTKKLNKKPRVLVLVPTSELAVQVLNVCRAFSRGGAPFRSIVLTGGFKWKTQVESLAQGADIVVATPGRFLQHLEKGSLKLDNLKTVVLDEVDILYDDQEFTEVLQTLDQAASQRVQYVHVTATLPLDIHDSLLTRYPDAIPLMGPTLHRTAVGLQEVLVDCSGTEGEEKTPEKAFLSKKAALLQLVDQRPVSKTIVFCNKIETCRDVENALYRHDRGGTKLTVLPYHAALSQEARLESMQQFLESQPSKSLFLVCTDRASRGLDSFDVEHVVLFDFPRDPSEYVRRVGRTARGAGGTGKVFVFALGKQVAMARRIMARNEKGRPIHDIPGSAYET</sequence>
<feature type="short sequence motif" description="Q motif" evidence="5">
    <location>
        <begin position="617"/>
        <end position="645"/>
    </location>
</feature>
<feature type="domain" description="DEAD-box RNA helicase Q" evidence="9">
    <location>
        <begin position="617"/>
        <end position="645"/>
    </location>
</feature>
<dbReference type="GO" id="GO:0016787">
    <property type="term" value="F:hydrolase activity"/>
    <property type="evidence" value="ECO:0007669"/>
    <property type="project" value="UniProtKB-KW"/>
</dbReference>